<name>A0A8J7QDI1_9BACT</name>
<organism evidence="2 3">
    <name type="scientific">Acanthopleuribacter pedis</name>
    <dbReference type="NCBI Taxonomy" id="442870"/>
    <lineage>
        <taxon>Bacteria</taxon>
        <taxon>Pseudomonadati</taxon>
        <taxon>Acidobacteriota</taxon>
        <taxon>Holophagae</taxon>
        <taxon>Acanthopleuribacterales</taxon>
        <taxon>Acanthopleuribacteraceae</taxon>
        <taxon>Acanthopleuribacter</taxon>
    </lineage>
</organism>
<sequence length="291" mass="31465">MKLSPLFFAATAVLLFANPAKAETLDWIFTNDNTLDGVVTNEYQIALTGQINKKHFYFHDANESAPTSFFSTGAIETDATDVGGAGRISFATYTAETTFRFSGAHLGDGKYQGTWYGDNGEQGDFLLETQPGLEIPPEGGIQVTTVQDSVWASSYYNANPARAIIDGVIGGSNGPNVWISHTTDATPTIGFDTQTAQVVTHYRLSRGYCNAPAYLAGTWKVYARNGDAEWTLIDTVATDQADNYPNTSCGSFGQFYVVDNPGSYTSYKFAFIASSQSNNVGVGIGEIELYR</sequence>
<dbReference type="EMBL" id="JAFREP010000039">
    <property type="protein sequence ID" value="MBO1322542.1"/>
    <property type="molecule type" value="Genomic_DNA"/>
</dbReference>
<dbReference type="RefSeq" id="WP_207862515.1">
    <property type="nucleotide sequence ID" value="NZ_JAFREP010000039.1"/>
</dbReference>
<comment type="caution">
    <text evidence="2">The sequence shown here is derived from an EMBL/GenBank/DDBJ whole genome shotgun (WGS) entry which is preliminary data.</text>
</comment>
<accession>A0A8J7QDI1</accession>
<dbReference type="AlphaFoldDB" id="A0A8J7QDI1"/>
<dbReference type="Gene3D" id="2.60.120.260">
    <property type="entry name" value="Galactose-binding domain-like"/>
    <property type="match status" value="1"/>
</dbReference>
<dbReference type="Proteomes" id="UP000664417">
    <property type="component" value="Unassembled WGS sequence"/>
</dbReference>
<dbReference type="InterPro" id="IPR008979">
    <property type="entry name" value="Galactose-bd-like_sf"/>
</dbReference>
<protein>
    <recommendedName>
        <fullName evidence="4">F5/8 type C domain-containing protein</fullName>
    </recommendedName>
</protein>
<evidence type="ECO:0008006" key="4">
    <source>
        <dbReference type="Google" id="ProtNLM"/>
    </source>
</evidence>
<feature type="chain" id="PRO_5035288019" description="F5/8 type C domain-containing protein" evidence="1">
    <location>
        <begin position="23"/>
        <end position="291"/>
    </location>
</feature>
<keyword evidence="1" id="KW-0732">Signal</keyword>
<dbReference type="SUPFAM" id="SSF49785">
    <property type="entry name" value="Galactose-binding domain-like"/>
    <property type="match status" value="1"/>
</dbReference>
<evidence type="ECO:0000313" key="3">
    <source>
        <dbReference type="Proteomes" id="UP000664417"/>
    </source>
</evidence>
<feature type="signal peptide" evidence="1">
    <location>
        <begin position="1"/>
        <end position="22"/>
    </location>
</feature>
<evidence type="ECO:0000313" key="2">
    <source>
        <dbReference type="EMBL" id="MBO1322542.1"/>
    </source>
</evidence>
<proteinExistence type="predicted"/>
<reference evidence="2" key="1">
    <citation type="submission" date="2021-03" db="EMBL/GenBank/DDBJ databases">
        <authorList>
            <person name="Wang G."/>
        </authorList>
    </citation>
    <scope>NUCLEOTIDE SEQUENCE</scope>
    <source>
        <strain evidence="2">KCTC 12899</strain>
    </source>
</reference>
<keyword evidence="3" id="KW-1185">Reference proteome</keyword>
<evidence type="ECO:0000256" key="1">
    <source>
        <dbReference type="SAM" id="SignalP"/>
    </source>
</evidence>
<gene>
    <name evidence="2" type="ORF">J3U88_28975</name>
</gene>